<reference evidence="1 3" key="1">
    <citation type="journal article" date="2015" name="Stand. Genomic Sci.">
        <title>Genomic Encyclopedia of Bacterial and Archaeal Type Strains, Phase III: the genomes of soil and plant-associated and newly described type strains.</title>
        <authorList>
            <person name="Whitman W.B."/>
            <person name="Woyke T."/>
            <person name="Klenk H.P."/>
            <person name="Zhou Y."/>
            <person name="Lilburn T.G."/>
            <person name="Beck B.J."/>
            <person name="De Vos P."/>
            <person name="Vandamme P."/>
            <person name="Eisen J.A."/>
            <person name="Garrity G."/>
            <person name="Hugenholtz P."/>
            <person name="Kyrpides N.C."/>
        </authorList>
    </citation>
    <scope>NUCLEOTIDE SEQUENCE [LARGE SCALE GENOMIC DNA]</scope>
    <source>
        <strain evidence="1 3">P5626</strain>
    </source>
</reference>
<sequence length="140" mass="16357">MKAKILLPLLIAFFVSCSSYEKIGNFKYRTTVKRVFIDDFGGLIESIKTYYSPTKDTFLFGHIIKTQKLDFENENDTIYTIGKFTYDPVNKTITSTEIYKNGYEHFLELDSLVRILVQKKDGSIFLKEYIEYKEGVRTSK</sequence>
<keyword evidence="3" id="KW-1185">Reference proteome</keyword>
<protein>
    <recommendedName>
        <fullName evidence="5">Lipoprotein</fullName>
    </recommendedName>
</protein>
<dbReference type="AlphaFoldDB" id="A0A4Y7UH60"/>
<evidence type="ECO:0000313" key="4">
    <source>
        <dbReference type="Proteomes" id="UP000298340"/>
    </source>
</evidence>
<accession>A0A4Y7UH60</accession>
<dbReference type="EMBL" id="SLWA01000002">
    <property type="protein sequence ID" value="TCN59947.1"/>
    <property type="molecule type" value="Genomic_DNA"/>
</dbReference>
<dbReference type="PROSITE" id="PS51257">
    <property type="entry name" value="PROKAR_LIPOPROTEIN"/>
    <property type="match status" value="1"/>
</dbReference>
<dbReference type="EMBL" id="QWDN01000002">
    <property type="protein sequence ID" value="TEB45192.1"/>
    <property type="molecule type" value="Genomic_DNA"/>
</dbReference>
<dbReference type="Proteomes" id="UP000295270">
    <property type="component" value="Unassembled WGS sequence"/>
</dbReference>
<comment type="caution">
    <text evidence="2">The sequence shown here is derived from an EMBL/GenBank/DDBJ whole genome shotgun (WGS) entry which is preliminary data.</text>
</comment>
<evidence type="ECO:0000313" key="2">
    <source>
        <dbReference type="EMBL" id="TEB45192.1"/>
    </source>
</evidence>
<evidence type="ECO:0000313" key="3">
    <source>
        <dbReference type="Proteomes" id="UP000295270"/>
    </source>
</evidence>
<evidence type="ECO:0000313" key="1">
    <source>
        <dbReference type="EMBL" id="TCN59947.1"/>
    </source>
</evidence>
<gene>
    <name evidence="2" type="ORF">D0809_08460</name>
    <name evidence="1" type="ORF">EV142_102567</name>
</gene>
<organism evidence="2 4">
    <name type="scientific">Flavobacterium circumlabens</name>
    <dbReference type="NCBI Taxonomy" id="2133765"/>
    <lineage>
        <taxon>Bacteria</taxon>
        <taxon>Pseudomonadati</taxon>
        <taxon>Bacteroidota</taxon>
        <taxon>Flavobacteriia</taxon>
        <taxon>Flavobacteriales</taxon>
        <taxon>Flavobacteriaceae</taxon>
        <taxon>Flavobacterium</taxon>
    </lineage>
</organism>
<proteinExistence type="predicted"/>
<name>A0A4Y7UH60_9FLAO</name>
<dbReference type="Proteomes" id="UP000298340">
    <property type="component" value="Unassembled WGS sequence"/>
</dbReference>
<dbReference type="RefSeq" id="WP_132034004.1">
    <property type="nucleotide sequence ID" value="NZ_QWDN01000002.1"/>
</dbReference>
<reference evidence="2 4" key="2">
    <citation type="journal article" date="2018" name="Syst. Appl. Microbiol.">
        <title>Flavobacterium circumlabens sp. nov. and Flavobacterium cupreum sp. nov., two psychrotrophic species isolated from Antarctic environmental samples.</title>
        <authorList>
            <person name="Kralova S."/>
            <person name="Busse H.J."/>
            <person name="Svec P."/>
            <person name="Maslanova I."/>
            <person name="Stankova E."/>
            <person name="Bartak M."/>
            <person name="Sedlacek I."/>
        </authorList>
    </citation>
    <scope>NUCLEOTIDE SEQUENCE [LARGE SCALE GENOMIC DNA]</scope>
    <source>
        <strain evidence="2 4">CCM 8828</strain>
    </source>
</reference>
<dbReference type="OrthoDB" id="2846443at2"/>
<evidence type="ECO:0008006" key="5">
    <source>
        <dbReference type="Google" id="ProtNLM"/>
    </source>
</evidence>
<reference evidence="1" key="3">
    <citation type="submission" date="2019-03" db="EMBL/GenBank/DDBJ databases">
        <authorList>
            <person name="Whitman W."/>
            <person name="Huntemann M."/>
            <person name="Clum A."/>
            <person name="Pillay M."/>
            <person name="Palaniappan K."/>
            <person name="Varghese N."/>
            <person name="Mikhailova N."/>
            <person name="Stamatis D."/>
            <person name="Reddy T."/>
            <person name="Daum C."/>
            <person name="Shapiro N."/>
            <person name="Ivanova N."/>
            <person name="Kyrpides N."/>
            <person name="Woyke T."/>
        </authorList>
    </citation>
    <scope>NUCLEOTIDE SEQUENCE</scope>
    <source>
        <strain evidence="1">P5626</strain>
    </source>
</reference>